<dbReference type="EMBL" id="ATDP01000087">
    <property type="protein sequence ID" value="EQB15506.1"/>
    <property type="molecule type" value="Genomic_DNA"/>
</dbReference>
<sequence>MVCPSDGAFATRSLPMMPPEPARLSTTTCCPMLSDIFREMMRAIASTAPPGGKGTTHVMGRDGKASGRCALVEPVVIASAMPARTRRRPMFAR</sequence>
<gene>
    <name evidence="2" type="ORF">RLDS_11360</name>
</gene>
<name>T0HGM0_9SPHN</name>
<organism evidence="2 3">
    <name type="scientific">Sphingobium lactosutens DS20</name>
    <dbReference type="NCBI Taxonomy" id="1331060"/>
    <lineage>
        <taxon>Bacteria</taxon>
        <taxon>Pseudomonadati</taxon>
        <taxon>Pseudomonadota</taxon>
        <taxon>Alphaproteobacteria</taxon>
        <taxon>Sphingomonadales</taxon>
        <taxon>Sphingomonadaceae</taxon>
        <taxon>Sphingobium</taxon>
    </lineage>
</organism>
<protein>
    <submittedName>
        <fullName evidence="2">Uncharacterized protein</fullName>
    </submittedName>
</protein>
<dbReference type="Proteomes" id="UP000015531">
    <property type="component" value="Unassembled WGS sequence"/>
</dbReference>
<dbReference type="AlphaFoldDB" id="T0HGM0"/>
<proteinExistence type="predicted"/>
<evidence type="ECO:0000313" key="2">
    <source>
        <dbReference type="EMBL" id="EQB15506.1"/>
    </source>
</evidence>
<keyword evidence="3" id="KW-1185">Reference proteome</keyword>
<reference evidence="2 3" key="1">
    <citation type="journal article" date="2013" name="Genome Announc.">
        <title>Draft Genome Sequence of Sphingobium lactosutens Strain DS20T, Isolated from a Hexachlorocyclohexane Dumpsite.</title>
        <authorList>
            <person name="Kumar R."/>
            <person name="Dwivedi V."/>
            <person name="Negi V."/>
            <person name="Khurana J.P."/>
            <person name="Lal R."/>
        </authorList>
    </citation>
    <scope>NUCLEOTIDE SEQUENCE [LARGE SCALE GENOMIC DNA]</scope>
    <source>
        <strain evidence="2 3">DS20</strain>
    </source>
</reference>
<evidence type="ECO:0000313" key="3">
    <source>
        <dbReference type="Proteomes" id="UP000015531"/>
    </source>
</evidence>
<accession>T0HGM0</accession>
<feature type="region of interest" description="Disordered" evidence="1">
    <location>
        <begin position="1"/>
        <end position="25"/>
    </location>
</feature>
<evidence type="ECO:0000256" key="1">
    <source>
        <dbReference type="SAM" id="MobiDB-lite"/>
    </source>
</evidence>
<comment type="caution">
    <text evidence="2">The sequence shown here is derived from an EMBL/GenBank/DDBJ whole genome shotgun (WGS) entry which is preliminary data.</text>
</comment>